<keyword evidence="7" id="KW-0449">Lipoprotein</keyword>
<comment type="function">
    <text evidence="1">VSG forms a coat on the surface of the parasite. The trypanosome evades the immune response of the host by expressing a series of antigenically distinct VSGs from an estimated 1000 VSG genes.</text>
</comment>
<organism evidence="9">
    <name type="scientific">Trypanosoma brucei</name>
    <dbReference type="NCBI Taxonomy" id="5691"/>
    <lineage>
        <taxon>Eukaryota</taxon>
        <taxon>Discoba</taxon>
        <taxon>Euglenozoa</taxon>
        <taxon>Kinetoplastea</taxon>
        <taxon>Metakinetoplastina</taxon>
        <taxon>Trypanosomatida</taxon>
        <taxon>Trypanosomatidae</taxon>
        <taxon>Trypanosoma</taxon>
    </lineage>
</organism>
<evidence type="ECO:0000256" key="6">
    <source>
        <dbReference type="ARBA" id="ARBA00023180"/>
    </source>
</evidence>
<dbReference type="VEuPathDB" id="TriTrypDB:Tb427_000254000"/>
<evidence type="ECO:0000256" key="8">
    <source>
        <dbReference type="SAM" id="SignalP"/>
    </source>
</evidence>
<name>A0A1V0FY14_9TRYP</name>
<evidence type="ECO:0000256" key="1">
    <source>
        <dbReference type="ARBA" id="ARBA00002523"/>
    </source>
</evidence>
<dbReference type="InterPro" id="IPR027446">
    <property type="entry name" value="VSG_C_dom_sf"/>
</dbReference>
<dbReference type="EMBL" id="KY404342">
    <property type="protein sequence ID" value="ARB50593.1"/>
    <property type="molecule type" value="Genomic_DNA"/>
</dbReference>
<evidence type="ECO:0000256" key="4">
    <source>
        <dbReference type="ARBA" id="ARBA00022622"/>
    </source>
</evidence>
<feature type="signal peptide" evidence="8">
    <location>
        <begin position="1"/>
        <end position="25"/>
    </location>
</feature>
<feature type="chain" id="PRO_5012640458" evidence="8">
    <location>
        <begin position="26"/>
        <end position="495"/>
    </location>
</feature>
<protein>
    <submittedName>
        <fullName evidence="9">Variant surface glycoprotein</fullName>
    </submittedName>
</protein>
<proteinExistence type="predicted"/>
<accession>A0A1V0FY14</accession>
<reference evidence="9" key="1">
    <citation type="submission" date="2016-12" db="EMBL/GenBank/DDBJ databases">
        <title>Extending the VSGnome of Trypanosoma brucei strain TREU927.</title>
        <authorList>
            <person name="Cross G.A."/>
        </authorList>
    </citation>
    <scope>NUCLEOTIDE SEQUENCE</scope>
    <source>
        <strain evidence="9">Tb927.99.230</strain>
    </source>
</reference>
<keyword evidence="3" id="KW-1003">Cell membrane</keyword>
<comment type="subcellular location">
    <subcellularLocation>
        <location evidence="2">Cell membrane</location>
        <topology evidence="2">Lipid-anchor</topology>
        <topology evidence="2">GPI-anchor</topology>
    </subcellularLocation>
</comment>
<dbReference type="GO" id="GO:0005886">
    <property type="term" value="C:plasma membrane"/>
    <property type="evidence" value="ECO:0007669"/>
    <property type="project" value="UniProtKB-SubCell"/>
</dbReference>
<dbReference type="AlphaFoldDB" id="A0A1V0FY14"/>
<sequence length="495" mass="52147">MTQTASLIAASLVVLVAQWRYYVRADSPADEAVAAASDECKAVLYLEALADHMQGKLLSAQEELWQRRQETASITTAIAAAMGTPKVTGYGILAGLAINFEAQAALNVRAAEATYPAAIAQLRNLSTRIRTAAQLQSRSETTKGTVTTADSAPAGAASADAHCTYTDTVQKGQPLQCDAAQLLAGALSKTKITTEGLTKIPYVGDDFEQQTKMTVVAYAKGTPTGNSLAQRGWVCSASAEAREGTISGTHALGAIIQLKKLTAQISTVKLTGADEATNCEEPKPTDAAAAATKKRFLSAVCKALKTKIQPTPSAYTLTTAQLKSGGIAEDSTLAAMHGANVAKDKGDSYSEQAVESFIATAFGPGKTPLEDNFIAPLTNVKLDFFAKTKATPESADAIGKSTTPGIPIAFFSGKALKTYEIKNTMPDIGSKPTEKCKPDTKENECQKDKDCEHKDGKCKLKEGVKAENDGKTTNTTGSNSFVIKKTPLLLAFLLF</sequence>
<evidence type="ECO:0000256" key="5">
    <source>
        <dbReference type="ARBA" id="ARBA00023136"/>
    </source>
</evidence>
<keyword evidence="4" id="KW-0336">GPI-anchor</keyword>
<evidence type="ECO:0000313" key="9">
    <source>
        <dbReference type="EMBL" id="ARB50593.1"/>
    </source>
</evidence>
<keyword evidence="6" id="KW-0325">Glycoprotein</keyword>
<evidence type="ECO:0000256" key="7">
    <source>
        <dbReference type="ARBA" id="ARBA00023288"/>
    </source>
</evidence>
<evidence type="ECO:0000256" key="2">
    <source>
        <dbReference type="ARBA" id="ARBA00004609"/>
    </source>
</evidence>
<keyword evidence="5" id="KW-0472">Membrane</keyword>
<dbReference type="GO" id="GO:0098552">
    <property type="term" value="C:side of membrane"/>
    <property type="evidence" value="ECO:0007669"/>
    <property type="project" value="UniProtKB-KW"/>
</dbReference>
<keyword evidence="8" id="KW-0732">Signal</keyword>
<dbReference type="SUPFAM" id="SSF118251">
    <property type="entry name" value="Variant surface glycoprotein MITAT 1.2, VSG 221, C-terminal domain"/>
    <property type="match status" value="1"/>
</dbReference>
<evidence type="ECO:0000256" key="3">
    <source>
        <dbReference type="ARBA" id="ARBA00022475"/>
    </source>
</evidence>
<dbReference type="VEuPathDB" id="TriTrypDB:Tb927.11.18330"/>